<evidence type="ECO:0000313" key="2">
    <source>
        <dbReference type="EMBL" id="SFC67970.1"/>
    </source>
</evidence>
<dbReference type="EMBL" id="FOLX01000001">
    <property type="protein sequence ID" value="SFC67970.1"/>
    <property type="molecule type" value="Genomic_DNA"/>
</dbReference>
<name>A0A1I1LEN3_9RHOB</name>
<keyword evidence="3" id="KW-1185">Reference proteome</keyword>
<feature type="signal peptide" evidence="1">
    <location>
        <begin position="1"/>
        <end position="18"/>
    </location>
</feature>
<sequence>MRLLILLLLTSLPRTLPAQDLPMTLYLVCRLTGPGQDAILRIDTQAGLYRWLGRMDGAPFLSALLDPARDVFPDLPPLPLRLGHDRSLQSTLCTPLNGQLLGDLVGFADKAGWHWQGDGQLSVYARRDHPLPDRTVQLLARAAAMHRQSPGPSLRRTPP</sequence>
<gene>
    <name evidence="2" type="ORF">SAMN05421762_1773</name>
</gene>
<keyword evidence="1" id="KW-0732">Signal</keyword>
<dbReference type="STRING" id="517719.SAMN05421762_1773"/>
<proteinExistence type="predicted"/>
<reference evidence="2 3" key="1">
    <citation type="submission" date="2016-10" db="EMBL/GenBank/DDBJ databases">
        <authorList>
            <person name="de Groot N.N."/>
        </authorList>
    </citation>
    <scope>NUCLEOTIDE SEQUENCE [LARGE SCALE GENOMIC DNA]</scope>
    <source>
        <strain evidence="2 3">DSM 29619</strain>
    </source>
</reference>
<evidence type="ECO:0000313" key="3">
    <source>
        <dbReference type="Proteomes" id="UP000231644"/>
    </source>
</evidence>
<organism evidence="2 3">
    <name type="scientific">Pseudooceanicola nitratireducens</name>
    <dbReference type="NCBI Taxonomy" id="517719"/>
    <lineage>
        <taxon>Bacteria</taxon>
        <taxon>Pseudomonadati</taxon>
        <taxon>Pseudomonadota</taxon>
        <taxon>Alphaproteobacteria</taxon>
        <taxon>Rhodobacterales</taxon>
        <taxon>Paracoccaceae</taxon>
        <taxon>Pseudooceanicola</taxon>
    </lineage>
</organism>
<evidence type="ECO:0000256" key="1">
    <source>
        <dbReference type="SAM" id="SignalP"/>
    </source>
</evidence>
<dbReference type="AlphaFoldDB" id="A0A1I1LEN3"/>
<dbReference type="Proteomes" id="UP000231644">
    <property type="component" value="Unassembled WGS sequence"/>
</dbReference>
<dbReference type="RefSeq" id="WP_093451427.1">
    <property type="nucleotide sequence ID" value="NZ_FNZG01000003.1"/>
</dbReference>
<protein>
    <submittedName>
        <fullName evidence="2">Uncharacterized protein</fullName>
    </submittedName>
</protein>
<feature type="chain" id="PRO_5014180080" evidence="1">
    <location>
        <begin position="19"/>
        <end position="159"/>
    </location>
</feature>
<accession>A0A1I1LEN3</accession>